<dbReference type="OrthoDB" id="8537976at2"/>
<evidence type="ECO:0000256" key="3">
    <source>
        <dbReference type="ARBA" id="ARBA00022989"/>
    </source>
</evidence>
<sequence>MYPITMLTASLLSFLYIIISMKIIKLRHQYRVSMGSGGNEHLERIIRAQANFAEYVPLSLILMLCAEANQVNLIILSILACILILGRLFHAYAFIFNKKHFKFRVRGMILTFTAIILLATLDILFLVFKFMLPNH</sequence>
<gene>
    <name evidence="6" type="ORF">Lnau_2583</name>
</gene>
<dbReference type="PANTHER" id="PTHR35814">
    <property type="match status" value="1"/>
</dbReference>
<dbReference type="SUPFAM" id="SSF161084">
    <property type="entry name" value="MAPEG domain-like"/>
    <property type="match status" value="1"/>
</dbReference>
<organism evidence="6 7">
    <name type="scientific">Legionella nautarum</name>
    <dbReference type="NCBI Taxonomy" id="45070"/>
    <lineage>
        <taxon>Bacteria</taxon>
        <taxon>Pseudomonadati</taxon>
        <taxon>Pseudomonadota</taxon>
        <taxon>Gammaproteobacteria</taxon>
        <taxon>Legionellales</taxon>
        <taxon>Legionellaceae</taxon>
        <taxon>Legionella</taxon>
    </lineage>
</organism>
<feature type="transmembrane region" description="Helical" evidence="5">
    <location>
        <begin position="70"/>
        <end position="95"/>
    </location>
</feature>
<comment type="caution">
    <text evidence="6">The sequence shown here is derived from an EMBL/GenBank/DDBJ whole genome shotgun (WGS) entry which is preliminary data.</text>
</comment>
<evidence type="ECO:0000313" key="6">
    <source>
        <dbReference type="EMBL" id="KTD32935.1"/>
    </source>
</evidence>
<keyword evidence="7" id="KW-1185">Reference proteome</keyword>
<dbReference type="EMBL" id="LNYO01000024">
    <property type="protein sequence ID" value="KTD32935.1"/>
    <property type="molecule type" value="Genomic_DNA"/>
</dbReference>
<keyword evidence="4 5" id="KW-0472">Membrane</keyword>
<reference evidence="6 7" key="1">
    <citation type="submission" date="2015-11" db="EMBL/GenBank/DDBJ databases">
        <title>Genomic analysis of 38 Legionella species identifies large and diverse effector repertoires.</title>
        <authorList>
            <person name="Burstein D."/>
            <person name="Amaro F."/>
            <person name="Zusman T."/>
            <person name="Lifshitz Z."/>
            <person name="Cohen O."/>
            <person name="Gilbert J.A."/>
            <person name="Pupko T."/>
            <person name="Shuman H.A."/>
            <person name="Segal G."/>
        </authorList>
    </citation>
    <scope>NUCLEOTIDE SEQUENCE [LARGE SCALE GENOMIC DNA]</scope>
    <source>
        <strain evidence="6 7">ATCC 49506</strain>
    </source>
</reference>
<evidence type="ECO:0000256" key="5">
    <source>
        <dbReference type="SAM" id="Phobius"/>
    </source>
</evidence>
<feature type="transmembrane region" description="Helical" evidence="5">
    <location>
        <begin position="6"/>
        <end position="24"/>
    </location>
</feature>
<dbReference type="Pfam" id="PF01124">
    <property type="entry name" value="MAPEG"/>
    <property type="match status" value="1"/>
</dbReference>
<accession>A0A0W0WKT8</accession>
<dbReference type="Gene3D" id="1.20.120.550">
    <property type="entry name" value="Membrane associated eicosanoid/glutathione metabolism-like domain"/>
    <property type="match status" value="1"/>
</dbReference>
<protein>
    <submittedName>
        <fullName evidence="6">Glutathione S-transferase</fullName>
    </submittedName>
</protein>
<dbReference type="GO" id="GO:0016020">
    <property type="term" value="C:membrane"/>
    <property type="evidence" value="ECO:0007669"/>
    <property type="project" value="UniProtKB-SubCell"/>
</dbReference>
<dbReference type="AlphaFoldDB" id="A0A0W0WKT8"/>
<evidence type="ECO:0000256" key="4">
    <source>
        <dbReference type="ARBA" id="ARBA00023136"/>
    </source>
</evidence>
<dbReference type="STRING" id="45070.Lnau_2583"/>
<dbReference type="InterPro" id="IPR023352">
    <property type="entry name" value="MAPEG-like_dom_sf"/>
</dbReference>
<dbReference type="PANTHER" id="PTHR35814:SF1">
    <property type="entry name" value="GLUTATHIONE S-TRANSFERASE-RELATED"/>
    <property type="match status" value="1"/>
</dbReference>
<feature type="transmembrane region" description="Helical" evidence="5">
    <location>
        <begin position="107"/>
        <end position="132"/>
    </location>
</feature>
<dbReference type="Proteomes" id="UP000054725">
    <property type="component" value="Unassembled WGS sequence"/>
</dbReference>
<dbReference type="GO" id="GO:0016740">
    <property type="term" value="F:transferase activity"/>
    <property type="evidence" value="ECO:0007669"/>
    <property type="project" value="UniProtKB-KW"/>
</dbReference>
<keyword evidence="2 5" id="KW-0812">Transmembrane</keyword>
<evidence type="ECO:0000256" key="2">
    <source>
        <dbReference type="ARBA" id="ARBA00022692"/>
    </source>
</evidence>
<name>A0A0W0WKT8_9GAMM</name>
<dbReference type="InterPro" id="IPR001129">
    <property type="entry name" value="Membr-assoc_MAPEG"/>
</dbReference>
<proteinExistence type="predicted"/>
<comment type="subcellular location">
    <subcellularLocation>
        <location evidence="1">Membrane</location>
    </subcellularLocation>
</comment>
<keyword evidence="6" id="KW-0808">Transferase</keyword>
<evidence type="ECO:0000256" key="1">
    <source>
        <dbReference type="ARBA" id="ARBA00004370"/>
    </source>
</evidence>
<dbReference type="RefSeq" id="WP_058505568.1">
    <property type="nucleotide sequence ID" value="NZ_CAAAIF010000029.1"/>
</dbReference>
<dbReference type="PATRIC" id="fig|45070.6.peg.2725"/>
<evidence type="ECO:0000313" key="7">
    <source>
        <dbReference type="Proteomes" id="UP000054725"/>
    </source>
</evidence>
<keyword evidence="3 5" id="KW-1133">Transmembrane helix</keyword>